<feature type="domain" description="CBS" evidence="1">
    <location>
        <begin position="26"/>
        <end position="74"/>
    </location>
</feature>
<dbReference type="PANTHER" id="PTHR42115">
    <property type="entry name" value="BETA-SYNTHASE (BETA-THIONASE), PUTATIVE (AFU_ORTHOLOGUE AFUA_3G08420)-RELATED"/>
    <property type="match status" value="1"/>
</dbReference>
<dbReference type="InterPro" id="IPR046342">
    <property type="entry name" value="CBS_dom_sf"/>
</dbReference>
<dbReference type="PANTHER" id="PTHR42115:SF1">
    <property type="entry name" value="BETA-SYNTHASE (BETA-THIONASE), PUTATIVE (AFU_ORTHOLOGUE AFUA_3G08420)-RELATED"/>
    <property type="match status" value="1"/>
</dbReference>
<name>A0A8X7NM34_CANPA</name>
<evidence type="ECO:0000313" key="3">
    <source>
        <dbReference type="Proteomes" id="UP000590412"/>
    </source>
</evidence>
<dbReference type="OrthoDB" id="2536440at2759"/>
<organism evidence="2 3">
    <name type="scientific">Candida parapsilosis</name>
    <name type="common">Yeast</name>
    <dbReference type="NCBI Taxonomy" id="5480"/>
    <lineage>
        <taxon>Eukaryota</taxon>
        <taxon>Fungi</taxon>
        <taxon>Dikarya</taxon>
        <taxon>Ascomycota</taxon>
        <taxon>Saccharomycotina</taxon>
        <taxon>Pichiomycetes</taxon>
        <taxon>Debaryomycetaceae</taxon>
        <taxon>Candida/Lodderomyces clade</taxon>
        <taxon>Candida</taxon>
    </lineage>
</organism>
<comment type="caution">
    <text evidence="2">The sequence shown here is derived from an EMBL/GenBank/DDBJ whole genome shotgun (WGS) entry which is preliminary data.</text>
</comment>
<dbReference type="SUPFAM" id="SSF54631">
    <property type="entry name" value="CBS-domain pair"/>
    <property type="match status" value="1"/>
</dbReference>
<accession>A0A8X7NM34</accession>
<dbReference type="Pfam" id="PF00571">
    <property type="entry name" value="CBS"/>
    <property type="match status" value="2"/>
</dbReference>
<dbReference type="InterPro" id="IPR000644">
    <property type="entry name" value="CBS_dom"/>
</dbReference>
<evidence type="ECO:0000259" key="1">
    <source>
        <dbReference type="Pfam" id="PF00571"/>
    </source>
</evidence>
<dbReference type="EMBL" id="JABWAB010000005">
    <property type="protein sequence ID" value="KAF6050888.1"/>
    <property type="molecule type" value="Genomic_DNA"/>
</dbReference>
<gene>
    <name evidence="2" type="ORF">FOB60_003556</name>
</gene>
<evidence type="ECO:0000313" key="2">
    <source>
        <dbReference type="EMBL" id="KAF6050888.1"/>
    </source>
</evidence>
<dbReference type="Proteomes" id="UP000590412">
    <property type="component" value="Unassembled WGS sequence"/>
</dbReference>
<feature type="domain" description="CBS" evidence="1">
    <location>
        <begin position="153"/>
        <end position="196"/>
    </location>
</feature>
<protein>
    <submittedName>
        <fullName evidence="2">CBS domain family protein</fullName>
    </submittedName>
</protein>
<reference evidence="2" key="1">
    <citation type="submission" date="2020-03" db="EMBL/GenBank/DDBJ databases">
        <title>FDA dAtabase for Regulatory Grade micrObial Sequences (FDA-ARGOS): Supporting development and validation of Infectious Disease Dx tests.</title>
        <authorList>
            <person name="Campos J."/>
            <person name="Goldberg B."/>
            <person name="Tallon L."/>
            <person name="Sadzewicz L."/>
            <person name="Vavikolanu K."/>
            <person name="Mehta A."/>
            <person name="Aluvathingal J."/>
            <person name="Nadendla S."/>
            <person name="Nandy P."/>
            <person name="Geyer C."/>
            <person name="Yan Y."/>
            <person name="Sichtig H."/>
        </authorList>
    </citation>
    <scope>NUCLEOTIDE SEQUENCE [LARGE SCALE GENOMIC DNA]</scope>
    <source>
        <strain evidence="2">FDAARGOS_652</strain>
    </source>
</reference>
<dbReference type="Gene3D" id="3.10.580.10">
    <property type="entry name" value="CBS-domain"/>
    <property type="match status" value="2"/>
</dbReference>
<proteinExistence type="predicted"/>
<dbReference type="AlphaFoldDB" id="A0A8X7NM34"/>
<sequence>MTSTPPPTPSSTTLFTTRDYRGATIEDLNIPQAISTNPTSSIYDAIEIGYEYEFTYLPVIHELNKRLLGVVNLEQFKKGSTPTQQQQQRQLSSSTGEQKEPIVFNYMLWFNPLTKRKYEREILHRGGNKESATVGNTTPKTKILKPRGKRYSVLTPYSPLEDLASFFNRGNYFAIITNDSGQFVYGVVTPQDLVKYEQSRPKL</sequence>